<accession>A0ABR1X5X0</accession>
<reference evidence="2 3" key="1">
    <citation type="submission" date="2023-01" db="EMBL/GenBank/DDBJ databases">
        <title>Analysis of 21 Apiospora genomes using comparative genomics revels a genus with tremendous synthesis potential of carbohydrate active enzymes and secondary metabolites.</title>
        <authorList>
            <person name="Sorensen T."/>
        </authorList>
    </citation>
    <scope>NUCLEOTIDE SEQUENCE [LARGE SCALE GENOMIC DNA]</scope>
    <source>
        <strain evidence="2 3">CBS 135458</strain>
    </source>
</reference>
<sequence>MKQRSQQILVEEEQDGAATPRRTAPSSNNGRIGNIVSNFAWRHARKKSKDSNKDANEVFEDDADEVKAIIEQSSRRRPGATTTVTKGLQQRSPESTTK</sequence>
<protein>
    <submittedName>
        <fullName evidence="2">Uncharacterized protein</fullName>
    </submittedName>
</protein>
<feature type="compositionally biased region" description="Polar residues" evidence="1">
    <location>
        <begin position="24"/>
        <end position="34"/>
    </location>
</feature>
<gene>
    <name evidence="2" type="ORF">PG994_000323</name>
</gene>
<keyword evidence="3" id="KW-1185">Reference proteome</keyword>
<comment type="caution">
    <text evidence="2">The sequence shown here is derived from an EMBL/GenBank/DDBJ whole genome shotgun (WGS) entry which is preliminary data.</text>
</comment>
<evidence type="ECO:0000256" key="1">
    <source>
        <dbReference type="SAM" id="MobiDB-lite"/>
    </source>
</evidence>
<dbReference type="Proteomes" id="UP001480595">
    <property type="component" value="Unassembled WGS sequence"/>
</dbReference>
<feature type="region of interest" description="Disordered" evidence="1">
    <location>
        <begin position="70"/>
        <end position="98"/>
    </location>
</feature>
<proteinExistence type="predicted"/>
<evidence type="ECO:0000313" key="2">
    <source>
        <dbReference type="EMBL" id="KAK8090818.1"/>
    </source>
</evidence>
<feature type="region of interest" description="Disordered" evidence="1">
    <location>
        <begin position="1"/>
        <end position="34"/>
    </location>
</feature>
<evidence type="ECO:0000313" key="3">
    <source>
        <dbReference type="Proteomes" id="UP001480595"/>
    </source>
</evidence>
<dbReference type="RefSeq" id="XP_066722364.1">
    <property type="nucleotide sequence ID" value="XM_066851732.1"/>
</dbReference>
<dbReference type="EMBL" id="JAQQWL010000001">
    <property type="protein sequence ID" value="KAK8090818.1"/>
    <property type="molecule type" value="Genomic_DNA"/>
</dbReference>
<name>A0ABR1X5X0_9PEZI</name>
<organism evidence="2 3">
    <name type="scientific">Apiospora phragmitis</name>
    <dbReference type="NCBI Taxonomy" id="2905665"/>
    <lineage>
        <taxon>Eukaryota</taxon>
        <taxon>Fungi</taxon>
        <taxon>Dikarya</taxon>
        <taxon>Ascomycota</taxon>
        <taxon>Pezizomycotina</taxon>
        <taxon>Sordariomycetes</taxon>
        <taxon>Xylariomycetidae</taxon>
        <taxon>Amphisphaeriales</taxon>
        <taxon>Apiosporaceae</taxon>
        <taxon>Apiospora</taxon>
    </lineage>
</organism>
<feature type="compositionally biased region" description="Polar residues" evidence="1">
    <location>
        <begin position="80"/>
        <end position="98"/>
    </location>
</feature>
<dbReference type="GeneID" id="92084795"/>